<dbReference type="Proteomes" id="UP001140949">
    <property type="component" value="Unassembled WGS sequence"/>
</dbReference>
<reference evidence="1" key="2">
    <citation type="submission" date="2023-04" db="EMBL/GenBank/DDBJ databases">
        <authorList>
            <person name="Bruccoleri R.E."/>
            <person name="Oakeley E.J."/>
            <person name="Faust A.-M."/>
            <person name="Dessus-Babus S."/>
            <person name="Altorfer M."/>
            <person name="Burckhardt D."/>
            <person name="Oertli M."/>
            <person name="Naumann U."/>
            <person name="Petersen F."/>
            <person name="Wong J."/>
        </authorList>
    </citation>
    <scope>NUCLEOTIDE SEQUENCE</scope>
    <source>
        <strain evidence="1">GSM-AAB239-AS_SAM_17_03QT</strain>
        <tissue evidence="1">Leaf</tissue>
    </source>
</reference>
<protein>
    <recommendedName>
        <fullName evidence="3">Photosystem II protein I</fullName>
    </recommendedName>
</protein>
<proteinExistence type="predicted"/>
<name>A0AAX6F3V6_IRIPA</name>
<reference evidence="1" key="1">
    <citation type="journal article" date="2023" name="GigaByte">
        <title>Genome assembly of the bearded iris, Iris pallida Lam.</title>
        <authorList>
            <person name="Bruccoleri R.E."/>
            <person name="Oakeley E.J."/>
            <person name="Faust A.M.E."/>
            <person name="Altorfer M."/>
            <person name="Dessus-Babus S."/>
            <person name="Burckhardt D."/>
            <person name="Oertli M."/>
            <person name="Naumann U."/>
            <person name="Petersen F."/>
            <person name="Wong J."/>
        </authorList>
    </citation>
    <scope>NUCLEOTIDE SEQUENCE</scope>
    <source>
        <strain evidence="1">GSM-AAB239-AS_SAM_17_03QT</strain>
    </source>
</reference>
<keyword evidence="2" id="KW-1185">Reference proteome</keyword>
<dbReference type="EMBL" id="JANAVB010032219">
    <property type="protein sequence ID" value="KAJ6810893.1"/>
    <property type="molecule type" value="Genomic_DNA"/>
</dbReference>
<accession>A0AAX6F3V6</accession>
<evidence type="ECO:0000313" key="1">
    <source>
        <dbReference type="EMBL" id="KAJ6810893.1"/>
    </source>
</evidence>
<dbReference type="AlphaFoldDB" id="A0AAX6F3V6"/>
<comment type="caution">
    <text evidence="1">The sequence shown here is derived from an EMBL/GenBank/DDBJ whole genome shotgun (WGS) entry which is preliminary data.</text>
</comment>
<organism evidence="1 2">
    <name type="scientific">Iris pallida</name>
    <name type="common">Sweet iris</name>
    <dbReference type="NCBI Taxonomy" id="29817"/>
    <lineage>
        <taxon>Eukaryota</taxon>
        <taxon>Viridiplantae</taxon>
        <taxon>Streptophyta</taxon>
        <taxon>Embryophyta</taxon>
        <taxon>Tracheophyta</taxon>
        <taxon>Spermatophyta</taxon>
        <taxon>Magnoliopsida</taxon>
        <taxon>Liliopsida</taxon>
        <taxon>Asparagales</taxon>
        <taxon>Iridaceae</taxon>
        <taxon>Iridoideae</taxon>
        <taxon>Irideae</taxon>
        <taxon>Iris</taxon>
    </lineage>
</organism>
<gene>
    <name evidence="1" type="ORF">M6B38_105305</name>
</gene>
<sequence>MSKLLEVRLTRIYSLVSCFHYDQFVVFFK</sequence>
<evidence type="ECO:0008006" key="3">
    <source>
        <dbReference type="Google" id="ProtNLM"/>
    </source>
</evidence>
<evidence type="ECO:0000313" key="2">
    <source>
        <dbReference type="Proteomes" id="UP001140949"/>
    </source>
</evidence>